<dbReference type="PROSITE" id="PS51198">
    <property type="entry name" value="UVRD_HELICASE_ATP_BIND"/>
    <property type="match status" value="1"/>
</dbReference>
<comment type="caution">
    <text evidence="9">The sequence shown here is derived from an EMBL/GenBank/DDBJ whole genome shotgun (WGS) entry which is preliminary data.</text>
</comment>
<accession>W2CUR5</accession>
<name>W2CUR5_9BACT</name>
<keyword evidence="1 7" id="KW-0547">Nucleotide-binding</keyword>
<evidence type="ECO:0000256" key="4">
    <source>
        <dbReference type="ARBA" id="ARBA00022840"/>
    </source>
</evidence>
<dbReference type="AlphaFoldDB" id="W2CUR5"/>
<feature type="domain" description="UvrD-like helicase ATP-binding" evidence="8">
    <location>
        <begin position="6"/>
        <end position="267"/>
    </location>
</feature>
<evidence type="ECO:0000256" key="6">
    <source>
        <dbReference type="ARBA" id="ARBA00034923"/>
    </source>
</evidence>
<dbReference type="InterPro" id="IPR000212">
    <property type="entry name" value="DNA_helicase_UvrD/REP"/>
</dbReference>
<dbReference type="PANTHER" id="PTHR11070:SF2">
    <property type="entry name" value="ATP-DEPENDENT DNA HELICASE SRS2"/>
    <property type="match status" value="1"/>
</dbReference>
<organism evidence="9 10">
    <name type="scientific">Tannerella sp. oral taxon BU063 isolate Cell 1/3</name>
    <dbReference type="NCBI Taxonomy" id="1411022"/>
    <lineage>
        <taxon>Bacteria</taxon>
        <taxon>Pseudomonadati</taxon>
        <taxon>Bacteroidota</taxon>
        <taxon>Bacteroidia</taxon>
        <taxon>Bacteroidales</taxon>
        <taxon>Tannerellaceae</taxon>
        <taxon>Tannerella</taxon>
    </lineage>
</organism>
<dbReference type="Proteomes" id="UP000034982">
    <property type="component" value="Unassembled WGS sequence"/>
</dbReference>
<reference evidence="9 10" key="1">
    <citation type="submission" date="2013-11" db="EMBL/GenBank/DDBJ databases">
        <title>Single cell genomics of uncultured Tannerella BU063 (oral taxon 286).</title>
        <authorList>
            <person name="Beall C.J."/>
            <person name="Campbell A.G."/>
            <person name="Griffen A.L."/>
            <person name="Podar M."/>
            <person name="Leys E.J."/>
        </authorList>
    </citation>
    <scope>NUCLEOTIDE SEQUENCE [LARGE SCALE GENOMIC DNA]</scope>
    <source>
        <strain evidence="9">Cell 1/3</strain>
    </source>
</reference>
<keyword evidence="3 7" id="KW-0347">Helicase</keyword>
<dbReference type="CDD" id="cd17932">
    <property type="entry name" value="DEXQc_UvrD"/>
    <property type="match status" value="1"/>
</dbReference>
<gene>
    <name evidence="9" type="ORF">T230_01550</name>
</gene>
<feature type="binding site" evidence="7">
    <location>
        <begin position="27"/>
        <end position="34"/>
    </location>
    <ligand>
        <name>ATP</name>
        <dbReference type="ChEBI" id="CHEBI:30616"/>
    </ligand>
</feature>
<dbReference type="Pfam" id="PF00580">
    <property type="entry name" value="UvrD-helicase"/>
    <property type="match status" value="1"/>
</dbReference>
<dbReference type="GO" id="GO:0005524">
    <property type="term" value="F:ATP binding"/>
    <property type="evidence" value="ECO:0007669"/>
    <property type="project" value="UniProtKB-UniRule"/>
</dbReference>
<dbReference type="GO" id="GO:0033202">
    <property type="term" value="C:DNA helicase complex"/>
    <property type="evidence" value="ECO:0007669"/>
    <property type="project" value="TreeGrafter"/>
</dbReference>
<protein>
    <recommendedName>
        <fullName evidence="6">DNA 3'-5' helicase II</fullName>
    </recommendedName>
</protein>
<dbReference type="SUPFAM" id="SSF52540">
    <property type="entry name" value="P-loop containing nucleoside triphosphate hydrolases"/>
    <property type="match status" value="1"/>
</dbReference>
<dbReference type="InterPro" id="IPR013986">
    <property type="entry name" value="DExx_box_DNA_helicase_dom_sf"/>
</dbReference>
<dbReference type="GO" id="GO:0005829">
    <property type="term" value="C:cytosol"/>
    <property type="evidence" value="ECO:0007669"/>
    <property type="project" value="TreeGrafter"/>
</dbReference>
<evidence type="ECO:0000259" key="8">
    <source>
        <dbReference type="PROSITE" id="PS51198"/>
    </source>
</evidence>
<proteinExistence type="predicted"/>
<keyword evidence="4 7" id="KW-0067">ATP-binding</keyword>
<evidence type="ECO:0000256" key="1">
    <source>
        <dbReference type="ARBA" id="ARBA00022741"/>
    </source>
</evidence>
<dbReference type="GO" id="GO:0003677">
    <property type="term" value="F:DNA binding"/>
    <property type="evidence" value="ECO:0007669"/>
    <property type="project" value="UniProtKB-KW"/>
</dbReference>
<dbReference type="InterPro" id="IPR027417">
    <property type="entry name" value="P-loop_NTPase"/>
</dbReference>
<dbReference type="Gene3D" id="3.40.50.300">
    <property type="entry name" value="P-loop containing nucleotide triphosphate hydrolases"/>
    <property type="match status" value="1"/>
</dbReference>
<evidence type="ECO:0000256" key="7">
    <source>
        <dbReference type="PROSITE-ProRule" id="PRU00560"/>
    </source>
</evidence>
<evidence type="ECO:0000313" key="10">
    <source>
        <dbReference type="Proteomes" id="UP000034982"/>
    </source>
</evidence>
<dbReference type="EMBL" id="AYYE01000321">
    <property type="protein sequence ID" value="ETK10813.1"/>
    <property type="molecule type" value="Genomic_DNA"/>
</dbReference>
<evidence type="ECO:0000313" key="9">
    <source>
        <dbReference type="EMBL" id="ETK10813.1"/>
    </source>
</evidence>
<dbReference type="Gene3D" id="1.10.10.160">
    <property type="match status" value="1"/>
</dbReference>
<keyword evidence="2 7" id="KW-0378">Hydrolase</keyword>
<sequence length="267" mass="31157">MLSILDELNDAQREVVLYNDGPSMVVAGAGSGKTRVLTYKITYLLSRGYEPHRILALTFTNKAAREMKDRIAALTNERTVRQLWAGTFHSIFYRILREEAEYVDYNPDFTIYDAADSRNLIRSILREMQLDEKTYRPGLVQSRISNAKNALVTAEAYGRNREQVEYDARAHVPLIREIYARYQNRCRQAEAMDFDELLLQTNILFRDHAEVLDRYQRHFRFVLVDEYQDTNLAQYAIVNRLCEKHRHICVVGDDAQSIYSFRGANID</sequence>
<dbReference type="InterPro" id="IPR014016">
    <property type="entry name" value="UvrD-like_ATP-bd"/>
</dbReference>
<evidence type="ECO:0000256" key="3">
    <source>
        <dbReference type="ARBA" id="ARBA00022806"/>
    </source>
</evidence>
<keyword evidence="5" id="KW-0238">DNA-binding</keyword>
<dbReference type="GO" id="GO:0043138">
    <property type="term" value="F:3'-5' DNA helicase activity"/>
    <property type="evidence" value="ECO:0007669"/>
    <property type="project" value="TreeGrafter"/>
</dbReference>
<dbReference type="GO" id="GO:0016787">
    <property type="term" value="F:hydrolase activity"/>
    <property type="evidence" value="ECO:0007669"/>
    <property type="project" value="UniProtKB-UniRule"/>
</dbReference>
<evidence type="ECO:0000256" key="2">
    <source>
        <dbReference type="ARBA" id="ARBA00022801"/>
    </source>
</evidence>
<feature type="non-terminal residue" evidence="9">
    <location>
        <position position="267"/>
    </location>
</feature>
<dbReference type="GO" id="GO:0000725">
    <property type="term" value="P:recombinational repair"/>
    <property type="evidence" value="ECO:0007669"/>
    <property type="project" value="TreeGrafter"/>
</dbReference>
<evidence type="ECO:0000256" key="5">
    <source>
        <dbReference type="ARBA" id="ARBA00023125"/>
    </source>
</evidence>
<dbReference type="PANTHER" id="PTHR11070">
    <property type="entry name" value="UVRD / RECB / PCRA DNA HELICASE FAMILY MEMBER"/>
    <property type="match status" value="1"/>
</dbReference>